<dbReference type="GO" id="GO:0097001">
    <property type="term" value="F:ceramide binding"/>
    <property type="evidence" value="ECO:0007669"/>
    <property type="project" value="Ensembl"/>
</dbReference>
<dbReference type="GO" id="GO:0008306">
    <property type="term" value="P:associative learning"/>
    <property type="evidence" value="ECO:0007669"/>
    <property type="project" value="Ensembl"/>
</dbReference>
<keyword evidence="9" id="KW-1185">Reference proteome</keyword>
<dbReference type="GO" id="GO:0006672">
    <property type="term" value="P:ceramide metabolic process"/>
    <property type="evidence" value="ECO:0007669"/>
    <property type="project" value="Ensembl"/>
</dbReference>
<keyword evidence="2 5" id="KW-0812">Transmembrane</keyword>
<dbReference type="GO" id="GO:0050884">
    <property type="term" value="P:neuromuscular process controlling posture"/>
    <property type="evidence" value="ECO:0007669"/>
    <property type="project" value="Ensembl"/>
</dbReference>
<dbReference type="GO" id="GO:0060041">
    <property type="term" value="P:retina development in camera-type eye"/>
    <property type="evidence" value="ECO:0007669"/>
    <property type="project" value="Ensembl"/>
</dbReference>
<gene>
    <name evidence="8" type="primary">CLN8</name>
</gene>
<dbReference type="GO" id="GO:0051935">
    <property type="term" value="P:glutamate reuptake"/>
    <property type="evidence" value="ECO:0007669"/>
    <property type="project" value="Ensembl"/>
</dbReference>
<sequence length="288" mass="32988">MTPASAGATSEGVFDLDYASWRIRTTLAVAGFAFYLGVFVVCHQLSSSLNATYRSLVSREKVFWDLAATRAVFGVQSTAAGLWALLGDPVLHADKAHGQQNWCWFHVTTATGFFFFENAAVHLSNLSFRTFDVFLAMHHLFAFLGFLGCLVNLRAGHYLAMTTLLLEMSTPFTCASWMLLKAGWSDSLLWKLNQWLMIHMFHCRMVLTYHMWWVCFWYWDGLVSSLYLPHFALFLVGLALLTLILNPYWTHKKTQQLLNPVDWNFAQPEAKRSRPERTNGQVLQRKRS</sequence>
<dbReference type="Ensembl" id="ENSPCOT00000036162.1">
    <property type="protein sequence ID" value="ENSPCOP00000025470.1"/>
    <property type="gene ID" value="ENSPCOG00000024964.1"/>
</dbReference>
<dbReference type="GO" id="GO:0050881">
    <property type="term" value="P:musculoskeletal movement"/>
    <property type="evidence" value="ECO:0007669"/>
    <property type="project" value="Ensembl"/>
</dbReference>
<evidence type="ECO:0000256" key="1">
    <source>
        <dbReference type="ARBA" id="ARBA00004141"/>
    </source>
</evidence>
<evidence type="ECO:0000256" key="3">
    <source>
        <dbReference type="ARBA" id="ARBA00022989"/>
    </source>
</evidence>
<dbReference type="GO" id="GO:0035176">
    <property type="term" value="P:social behavior"/>
    <property type="evidence" value="ECO:0007669"/>
    <property type="project" value="Ensembl"/>
</dbReference>
<proteinExistence type="predicted"/>
<dbReference type="Proteomes" id="UP000233160">
    <property type="component" value="Unassembled WGS sequence"/>
</dbReference>
<evidence type="ECO:0000256" key="4">
    <source>
        <dbReference type="ARBA" id="ARBA00023136"/>
    </source>
</evidence>
<evidence type="ECO:0000256" key="5">
    <source>
        <dbReference type="PROSITE-ProRule" id="PRU00205"/>
    </source>
</evidence>
<evidence type="ECO:0000256" key="2">
    <source>
        <dbReference type="ARBA" id="ARBA00022692"/>
    </source>
</evidence>
<dbReference type="GO" id="GO:0008361">
    <property type="term" value="P:regulation of cell size"/>
    <property type="evidence" value="ECO:0007669"/>
    <property type="project" value="Ensembl"/>
</dbReference>
<dbReference type="GO" id="GO:0060052">
    <property type="term" value="P:neurofilament cytoskeleton organization"/>
    <property type="evidence" value="ECO:0007669"/>
    <property type="project" value="Ensembl"/>
</dbReference>
<dbReference type="GO" id="GO:0050885">
    <property type="term" value="P:neuromuscular process controlling balance"/>
    <property type="evidence" value="ECO:0007669"/>
    <property type="project" value="Ensembl"/>
</dbReference>
<feature type="transmembrane region" description="Helical" evidence="6">
    <location>
        <begin position="133"/>
        <end position="153"/>
    </location>
</feature>
<evidence type="ECO:0000313" key="9">
    <source>
        <dbReference type="Proteomes" id="UP000233160"/>
    </source>
</evidence>
<dbReference type="GO" id="GO:0005739">
    <property type="term" value="C:mitochondrion"/>
    <property type="evidence" value="ECO:0007669"/>
    <property type="project" value="GOC"/>
</dbReference>
<reference evidence="8" key="2">
    <citation type="submission" date="2025-09" db="UniProtKB">
        <authorList>
            <consortium name="Ensembl"/>
        </authorList>
    </citation>
    <scope>IDENTIFICATION</scope>
</reference>
<dbReference type="GO" id="GO:0008203">
    <property type="term" value="P:cholesterol metabolic process"/>
    <property type="evidence" value="ECO:0007669"/>
    <property type="project" value="Ensembl"/>
</dbReference>
<evidence type="ECO:0000256" key="6">
    <source>
        <dbReference type="SAM" id="Phobius"/>
    </source>
</evidence>
<dbReference type="GO" id="GO:0097473">
    <property type="term" value="P:retinal rod cell apoptotic process"/>
    <property type="evidence" value="ECO:0007669"/>
    <property type="project" value="Ensembl"/>
</dbReference>
<feature type="domain" description="TLC" evidence="7">
    <location>
        <begin position="62"/>
        <end position="262"/>
    </location>
</feature>
<feature type="transmembrane region" description="Helical" evidence="6">
    <location>
        <begin position="104"/>
        <end position="121"/>
    </location>
</feature>
<protein>
    <submittedName>
        <fullName evidence="8">CLN8 transmembrane ER and ERGIC protein</fullName>
    </submittedName>
</protein>
<dbReference type="GO" id="GO:0006644">
    <property type="term" value="P:phospholipid metabolic process"/>
    <property type="evidence" value="ECO:0007669"/>
    <property type="project" value="Ensembl"/>
</dbReference>
<dbReference type="GO" id="GO:0043524">
    <property type="term" value="P:negative regulation of neuron apoptotic process"/>
    <property type="evidence" value="ECO:0007669"/>
    <property type="project" value="Ensembl"/>
</dbReference>
<dbReference type="STRING" id="379532.ENSPCOP00000025470"/>
<feature type="transmembrane region" description="Helical" evidence="6">
    <location>
        <begin position="231"/>
        <end position="249"/>
    </location>
</feature>
<dbReference type="PANTHER" id="PTHR13439:SF7">
    <property type="entry name" value="PROTEIN CLN8"/>
    <property type="match status" value="1"/>
</dbReference>
<dbReference type="GO" id="GO:0098793">
    <property type="term" value="C:presynapse"/>
    <property type="evidence" value="ECO:0007669"/>
    <property type="project" value="GOC"/>
</dbReference>
<dbReference type="GO" id="GO:0016020">
    <property type="term" value="C:membrane"/>
    <property type="evidence" value="ECO:0007669"/>
    <property type="project" value="UniProtKB-SubCell"/>
</dbReference>
<organism evidence="8 9">
    <name type="scientific">Propithecus coquereli</name>
    <name type="common">Coquerel's sifaka</name>
    <name type="synonym">Propithecus verreauxi coquereli</name>
    <dbReference type="NCBI Taxonomy" id="379532"/>
    <lineage>
        <taxon>Eukaryota</taxon>
        <taxon>Metazoa</taxon>
        <taxon>Chordata</taxon>
        <taxon>Craniata</taxon>
        <taxon>Vertebrata</taxon>
        <taxon>Euteleostomi</taxon>
        <taxon>Mammalia</taxon>
        <taxon>Eutheria</taxon>
        <taxon>Euarchontoglires</taxon>
        <taxon>Primates</taxon>
        <taxon>Strepsirrhini</taxon>
        <taxon>Lemuriformes</taxon>
        <taxon>Indriidae</taxon>
        <taxon>Propithecus</taxon>
    </lineage>
</organism>
<dbReference type="InterPro" id="IPR006634">
    <property type="entry name" value="TLC-dom"/>
</dbReference>
<dbReference type="AlphaFoldDB" id="A0A2K6GGV6"/>
<accession>A0A2K6GGV6</accession>
<feature type="transmembrane region" description="Helical" evidence="6">
    <location>
        <begin position="23"/>
        <end position="42"/>
    </location>
</feature>
<dbReference type="Pfam" id="PF03798">
    <property type="entry name" value="TRAM_LAG1_CLN8"/>
    <property type="match status" value="1"/>
</dbReference>
<dbReference type="GO" id="GO:0007601">
    <property type="term" value="P:visual perception"/>
    <property type="evidence" value="ECO:0007669"/>
    <property type="project" value="Ensembl"/>
</dbReference>
<keyword evidence="4 5" id="KW-0472">Membrane</keyword>
<dbReference type="GO" id="GO:0007628">
    <property type="term" value="P:adult walking behavior"/>
    <property type="evidence" value="ECO:0007669"/>
    <property type="project" value="Ensembl"/>
</dbReference>
<comment type="subcellular location">
    <subcellularLocation>
        <location evidence="1">Membrane</location>
        <topology evidence="1">Multi-pass membrane protein</topology>
    </subcellularLocation>
</comment>
<evidence type="ECO:0000313" key="8">
    <source>
        <dbReference type="Ensembl" id="ENSPCOP00000025470.1"/>
    </source>
</evidence>
<dbReference type="PROSITE" id="PS50922">
    <property type="entry name" value="TLC"/>
    <property type="match status" value="1"/>
</dbReference>
<dbReference type="GO" id="GO:0007006">
    <property type="term" value="P:mitochondrial membrane organization"/>
    <property type="evidence" value="ECO:0007669"/>
    <property type="project" value="Ensembl"/>
</dbReference>
<dbReference type="GeneTree" id="ENSGT01010000222313"/>
<dbReference type="GO" id="GO:0005793">
    <property type="term" value="C:endoplasmic reticulum-Golgi intermediate compartment"/>
    <property type="evidence" value="ECO:0007669"/>
    <property type="project" value="Ensembl"/>
</dbReference>
<feature type="transmembrane region" description="Helical" evidence="6">
    <location>
        <begin position="159"/>
        <end position="180"/>
    </location>
</feature>
<dbReference type="GO" id="GO:0030163">
    <property type="term" value="P:protein catabolic process"/>
    <property type="evidence" value="ECO:0007669"/>
    <property type="project" value="Ensembl"/>
</dbReference>
<dbReference type="GO" id="GO:0007040">
    <property type="term" value="P:lysosome organization"/>
    <property type="evidence" value="ECO:0007669"/>
    <property type="project" value="Ensembl"/>
</dbReference>
<dbReference type="OMA" id="FFRTFDL"/>
<name>A0A2K6GGV6_PROCO</name>
<dbReference type="GO" id="GO:0055088">
    <property type="term" value="P:lipid homeostasis"/>
    <property type="evidence" value="ECO:0007669"/>
    <property type="project" value="TreeGrafter"/>
</dbReference>
<keyword evidence="3 6" id="KW-1133">Transmembrane helix</keyword>
<dbReference type="GO" id="GO:0021523">
    <property type="term" value="P:somatic motor neuron differentiation"/>
    <property type="evidence" value="ECO:0007669"/>
    <property type="project" value="Ensembl"/>
</dbReference>
<dbReference type="GO" id="GO:0005783">
    <property type="term" value="C:endoplasmic reticulum"/>
    <property type="evidence" value="ECO:0007669"/>
    <property type="project" value="Ensembl"/>
</dbReference>
<dbReference type="InterPro" id="IPR050846">
    <property type="entry name" value="TLCD"/>
</dbReference>
<evidence type="ECO:0000259" key="7">
    <source>
        <dbReference type="PROSITE" id="PS50922"/>
    </source>
</evidence>
<dbReference type="SMART" id="SM00724">
    <property type="entry name" value="TLC"/>
    <property type="match status" value="1"/>
</dbReference>
<reference evidence="8" key="1">
    <citation type="submission" date="2025-08" db="UniProtKB">
        <authorList>
            <consortium name="Ensembl"/>
        </authorList>
    </citation>
    <scope>IDENTIFICATION</scope>
</reference>
<dbReference type="GO" id="GO:0045494">
    <property type="term" value="P:photoreceptor cell maintenance"/>
    <property type="evidence" value="ECO:0007669"/>
    <property type="project" value="Ensembl"/>
</dbReference>
<dbReference type="PANTHER" id="PTHR13439">
    <property type="entry name" value="CT120 PROTEIN"/>
    <property type="match status" value="1"/>
</dbReference>